<dbReference type="RefSeq" id="XP_005715115.1">
    <property type="nucleotide sequence ID" value="XM_005715058.1"/>
</dbReference>
<dbReference type="GeneID" id="17322832"/>
<gene>
    <name evidence="1" type="ORF">CHC_T00003866001</name>
</gene>
<dbReference type="Proteomes" id="UP000012073">
    <property type="component" value="Unassembled WGS sequence"/>
</dbReference>
<evidence type="ECO:0000313" key="2">
    <source>
        <dbReference type="Proteomes" id="UP000012073"/>
    </source>
</evidence>
<protein>
    <submittedName>
        <fullName evidence="1">Uncharacterized protein</fullName>
    </submittedName>
</protein>
<dbReference type="EMBL" id="HG001727">
    <property type="protein sequence ID" value="CDF35296.1"/>
    <property type="molecule type" value="Genomic_DNA"/>
</dbReference>
<keyword evidence="2" id="KW-1185">Reference proteome</keyword>
<accession>R7QCY6</accession>
<proteinExistence type="predicted"/>
<dbReference type="AlphaFoldDB" id="R7QCY6"/>
<reference evidence="2" key="1">
    <citation type="journal article" date="2013" name="Proc. Natl. Acad. Sci. U.S.A.">
        <title>Genome structure and metabolic features in the red seaweed Chondrus crispus shed light on evolution of the Archaeplastida.</title>
        <authorList>
            <person name="Collen J."/>
            <person name="Porcel B."/>
            <person name="Carre W."/>
            <person name="Ball S.G."/>
            <person name="Chaparro C."/>
            <person name="Tonon T."/>
            <person name="Barbeyron T."/>
            <person name="Michel G."/>
            <person name="Noel B."/>
            <person name="Valentin K."/>
            <person name="Elias M."/>
            <person name="Artiguenave F."/>
            <person name="Arun A."/>
            <person name="Aury J.M."/>
            <person name="Barbosa-Neto J.F."/>
            <person name="Bothwell J.H."/>
            <person name="Bouget F.Y."/>
            <person name="Brillet L."/>
            <person name="Cabello-Hurtado F."/>
            <person name="Capella-Gutierrez S."/>
            <person name="Charrier B."/>
            <person name="Cladiere L."/>
            <person name="Cock J.M."/>
            <person name="Coelho S.M."/>
            <person name="Colleoni C."/>
            <person name="Czjzek M."/>
            <person name="Da Silva C."/>
            <person name="Delage L."/>
            <person name="Denoeud F."/>
            <person name="Deschamps P."/>
            <person name="Dittami S.M."/>
            <person name="Gabaldon T."/>
            <person name="Gachon C.M."/>
            <person name="Groisillier A."/>
            <person name="Herve C."/>
            <person name="Jabbari K."/>
            <person name="Katinka M."/>
            <person name="Kloareg B."/>
            <person name="Kowalczyk N."/>
            <person name="Labadie K."/>
            <person name="Leblanc C."/>
            <person name="Lopez P.J."/>
            <person name="McLachlan D.H."/>
            <person name="Meslet-Cladiere L."/>
            <person name="Moustafa A."/>
            <person name="Nehr Z."/>
            <person name="Nyvall Collen P."/>
            <person name="Panaud O."/>
            <person name="Partensky F."/>
            <person name="Poulain J."/>
            <person name="Rensing S.A."/>
            <person name="Rousvoal S."/>
            <person name="Samson G."/>
            <person name="Symeonidi A."/>
            <person name="Weissenbach J."/>
            <person name="Zambounis A."/>
            <person name="Wincker P."/>
            <person name="Boyen C."/>
        </authorList>
    </citation>
    <scope>NUCLEOTIDE SEQUENCE [LARGE SCALE GENOMIC DNA]</scope>
    <source>
        <strain evidence="2">cv. Stackhouse</strain>
    </source>
</reference>
<sequence>MDDDLFVALACRLNRVGHNLLGVGAEHGRAGVLPRAEVLRHGGVDVRCKEGLFVVAQQAQHALDALLLHEGAPLGDRRCVHRLRREARPRGPEGQLVARGDAAEVVRGTLGGRHCARGRVAAAEEAGRCRRGSCYDRGTTERQ</sequence>
<evidence type="ECO:0000313" key="1">
    <source>
        <dbReference type="EMBL" id="CDF35296.1"/>
    </source>
</evidence>
<dbReference type="KEGG" id="ccp:CHC_T00003866001"/>
<dbReference type="Gramene" id="CDF35296">
    <property type="protein sequence ID" value="CDF35296"/>
    <property type="gene ID" value="CHC_T00003866001"/>
</dbReference>
<name>R7QCY6_CHOCR</name>
<organism evidence="1 2">
    <name type="scientific">Chondrus crispus</name>
    <name type="common">Carrageen Irish moss</name>
    <name type="synonym">Polymorpha crispa</name>
    <dbReference type="NCBI Taxonomy" id="2769"/>
    <lineage>
        <taxon>Eukaryota</taxon>
        <taxon>Rhodophyta</taxon>
        <taxon>Florideophyceae</taxon>
        <taxon>Rhodymeniophycidae</taxon>
        <taxon>Gigartinales</taxon>
        <taxon>Gigartinaceae</taxon>
        <taxon>Chondrus</taxon>
    </lineage>
</organism>